<dbReference type="Pfam" id="PF00085">
    <property type="entry name" value="Thioredoxin"/>
    <property type="match status" value="1"/>
</dbReference>
<dbReference type="GO" id="GO:0006457">
    <property type="term" value="P:protein folding"/>
    <property type="evidence" value="ECO:0007669"/>
    <property type="project" value="TreeGrafter"/>
</dbReference>
<evidence type="ECO:0000313" key="3">
    <source>
        <dbReference type="Ensembl" id="ENSMGAP00000032143.1"/>
    </source>
</evidence>
<reference evidence="3" key="3">
    <citation type="submission" date="2025-09" db="UniProtKB">
        <authorList>
            <consortium name="Ensembl"/>
        </authorList>
    </citation>
    <scope>IDENTIFICATION</scope>
</reference>
<dbReference type="PANTHER" id="PTHR18929">
    <property type="entry name" value="PROTEIN DISULFIDE ISOMERASE"/>
    <property type="match status" value="1"/>
</dbReference>
<dbReference type="Ensembl" id="ENSMGAT00000034814.1">
    <property type="protein sequence ID" value="ENSMGAP00000032143.1"/>
    <property type="gene ID" value="ENSMGAG00000022371.1"/>
</dbReference>
<keyword evidence="4" id="KW-1185">Reference proteome</keyword>
<organism evidence="3 4">
    <name type="scientific">Meleagris gallopavo</name>
    <name type="common">Wild turkey</name>
    <dbReference type="NCBI Taxonomy" id="9103"/>
    <lineage>
        <taxon>Eukaryota</taxon>
        <taxon>Metazoa</taxon>
        <taxon>Chordata</taxon>
        <taxon>Craniata</taxon>
        <taxon>Vertebrata</taxon>
        <taxon>Euteleostomi</taxon>
        <taxon>Archelosauria</taxon>
        <taxon>Archosauria</taxon>
        <taxon>Dinosauria</taxon>
        <taxon>Saurischia</taxon>
        <taxon>Theropoda</taxon>
        <taxon>Coelurosauria</taxon>
        <taxon>Aves</taxon>
        <taxon>Neognathae</taxon>
        <taxon>Galloanserae</taxon>
        <taxon>Galliformes</taxon>
        <taxon>Phasianidae</taxon>
        <taxon>Meleagridinae</taxon>
        <taxon>Meleagris</taxon>
    </lineage>
</organism>
<evidence type="ECO:0000313" key="4">
    <source>
        <dbReference type="Proteomes" id="UP000001645"/>
    </source>
</evidence>
<dbReference type="GO" id="GO:0005783">
    <property type="term" value="C:endoplasmic reticulum"/>
    <property type="evidence" value="ECO:0007669"/>
    <property type="project" value="TreeGrafter"/>
</dbReference>
<reference evidence="3" key="2">
    <citation type="submission" date="2025-08" db="UniProtKB">
        <authorList>
            <consortium name="Ensembl"/>
        </authorList>
    </citation>
    <scope>IDENTIFICATION</scope>
</reference>
<name>A0A803YK45_MELGA</name>
<comment type="similarity">
    <text evidence="1">Belongs to the protein disulfide isomerase family.</text>
</comment>
<dbReference type="SUPFAM" id="SSF52833">
    <property type="entry name" value="Thioredoxin-like"/>
    <property type="match status" value="1"/>
</dbReference>
<dbReference type="InParanoid" id="A0A803YK45"/>
<proteinExistence type="inferred from homology"/>
<feature type="domain" description="Thioredoxin" evidence="2">
    <location>
        <begin position="9"/>
        <end position="162"/>
    </location>
</feature>
<accession>A0A803YK45</accession>
<dbReference type="InterPro" id="IPR036249">
    <property type="entry name" value="Thioredoxin-like_sf"/>
</dbReference>
<dbReference type="GeneTree" id="ENSGT00940000160939"/>
<dbReference type="PANTHER" id="PTHR18929:SF58">
    <property type="entry name" value="PROTEIN DISULFIDE-ISOMERASE-LIKE PROTEIN OF THE TESTIS"/>
    <property type="match status" value="1"/>
</dbReference>
<evidence type="ECO:0000259" key="2">
    <source>
        <dbReference type="PROSITE" id="PS51352"/>
    </source>
</evidence>
<protein>
    <recommendedName>
        <fullName evidence="2">Thioredoxin domain-containing protein</fullName>
    </recommendedName>
</protein>
<dbReference type="PROSITE" id="PS51352">
    <property type="entry name" value="THIOREDOXIN_2"/>
    <property type="match status" value="1"/>
</dbReference>
<dbReference type="InterPro" id="IPR013766">
    <property type="entry name" value="Thioredoxin_domain"/>
</dbReference>
<sequence length="162" mass="18913">HLSSKYCCLLRKAKLPKIRKENSVLLLKKSNFDRALKETKYLLVEFYAPWSYECRKLLPIWDELGEKYQSHEDVIIAKIDVTANDVLSVVMDRYPFFRLFPAGPDIQVRNLGGCHSCMLMGVFRIEAHPLSKTNDLQNMLPNAMLQNNQKMLQLKERKILDK</sequence>
<dbReference type="AlphaFoldDB" id="A0A803YK45"/>
<dbReference type="Gene3D" id="3.40.30.10">
    <property type="entry name" value="Glutaredoxin"/>
    <property type="match status" value="1"/>
</dbReference>
<evidence type="ECO:0000256" key="1">
    <source>
        <dbReference type="ARBA" id="ARBA00006347"/>
    </source>
</evidence>
<reference evidence="3 4" key="1">
    <citation type="journal article" date="2010" name="PLoS Biol.">
        <title>Multi-platform next-generation sequencing of the domestic turkey (Meleagris gallopavo): genome assembly and analysis.</title>
        <authorList>
            <person name="Dalloul R.A."/>
            <person name="Long J.A."/>
            <person name="Zimin A.V."/>
            <person name="Aslam L."/>
            <person name="Beal K."/>
            <person name="Blomberg L.A."/>
            <person name="Bouffard P."/>
            <person name="Burt D.W."/>
            <person name="Crasta O."/>
            <person name="Crooijmans R.P."/>
            <person name="Cooper K."/>
            <person name="Coulombe R.A."/>
            <person name="De S."/>
            <person name="Delany M.E."/>
            <person name="Dodgson J.B."/>
            <person name="Dong J.J."/>
            <person name="Evans C."/>
            <person name="Frederickson K.M."/>
            <person name="Flicek P."/>
            <person name="Florea L."/>
            <person name="Folkerts O."/>
            <person name="Groenen M.A."/>
            <person name="Harkins T.T."/>
            <person name="Herrero J."/>
            <person name="Hoffmann S."/>
            <person name="Megens H.J."/>
            <person name="Jiang A."/>
            <person name="de Jong P."/>
            <person name="Kaiser P."/>
            <person name="Kim H."/>
            <person name="Kim K.W."/>
            <person name="Kim S."/>
            <person name="Langenberger D."/>
            <person name="Lee M.K."/>
            <person name="Lee T."/>
            <person name="Mane S."/>
            <person name="Marcais G."/>
            <person name="Marz M."/>
            <person name="McElroy A.P."/>
            <person name="Modise T."/>
            <person name="Nefedov M."/>
            <person name="Notredame C."/>
            <person name="Paton I.R."/>
            <person name="Payne W.S."/>
            <person name="Pertea G."/>
            <person name="Prickett D."/>
            <person name="Puiu D."/>
            <person name="Qioa D."/>
            <person name="Raineri E."/>
            <person name="Ruffier M."/>
            <person name="Salzberg S.L."/>
            <person name="Schatz M.C."/>
            <person name="Scheuring C."/>
            <person name="Schmidt C.J."/>
            <person name="Schroeder S."/>
            <person name="Searle S.M."/>
            <person name="Smith E.J."/>
            <person name="Smith J."/>
            <person name="Sonstegard T.S."/>
            <person name="Stadler P.F."/>
            <person name="Tafer H."/>
            <person name="Tu Z.J."/>
            <person name="Van Tassell C.P."/>
            <person name="Vilella A.J."/>
            <person name="Williams K.P."/>
            <person name="Yorke J.A."/>
            <person name="Zhang L."/>
            <person name="Zhang H.B."/>
            <person name="Zhang X."/>
            <person name="Zhang Y."/>
            <person name="Reed K.M."/>
        </authorList>
    </citation>
    <scope>NUCLEOTIDE SEQUENCE [LARGE SCALE GENOMIC DNA]</scope>
</reference>
<dbReference type="Proteomes" id="UP000001645">
    <property type="component" value="Chromosome 16"/>
</dbReference>